<dbReference type="PANTHER" id="PTHR22911">
    <property type="entry name" value="ACYL-MALONYL CONDENSING ENZYME-RELATED"/>
    <property type="match status" value="1"/>
</dbReference>
<sequence>MQAIFFALVAFFGWGIGDIFGTITTRKIGSYSTTFWYLIIALMIEGFYALTVLDQLKNFTPSLLIFTFAVGAVGTAGLVTFYEALKEGNAALVGTICGSFAAISVPLSIVFLKESITLIQLISIIVIFAGVILTSIKFENLKQRKIIATRGTLLAVITMIAFGIYWAFIKVPIVQVGWFWPGYIASTPSLLIPVFLWLKKTKITRPNYKGALSPLILNSILLPMGAFSLNFALQKGSSPIVTPIAGAYPVLFVLLAFFIFKDPITRQQISGIVITLIGIILLSIFSI</sequence>
<feature type="transmembrane region" description="Helical" evidence="1">
    <location>
        <begin position="148"/>
        <end position="168"/>
    </location>
</feature>
<keyword evidence="1" id="KW-0812">Transmembrane</keyword>
<feature type="transmembrane region" description="Helical" evidence="1">
    <location>
        <begin position="35"/>
        <end position="53"/>
    </location>
</feature>
<evidence type="ECO:0000313" key="3">
    <source>
        <dbReference type="EMBL" id="OGE01127.1"/>
    </source>
</evidence>
<comment type="caution">
    <text evidence="3">The sequence shown here is derived from an EMBL/GenBank/DDBJ whole genome shotgun (WGS) entry which is preliminary data.</text>
</comment>
<reference evidence="3 4" key="1">
    <citation type="journal article" date="2016" name="Nat. Commun.">
        <title>Thousands of microbial genomes shed light on interconnected biogeochemical processes in an aquifer system.</title>
        <authorList>
            <person name="Anantharaman K."/>
            <person name="Brown C.T."/>
            <person name="Hug L.A."/>
            <person name="Sharon I."/>
            <person name="Castelle C.J."/>
            <person name="Probst A.J."/>
            <person name="Thomas B.C."/>
            <person name="Singh A."/>
            <person name="Wilkins M.J."/>
            <person name="Karaoz U."/>
            <person name="Brodie E.L."/>
            <person name="Williams K.H."/>
            <person name="Hubbard S.S."/>
            <person name="Banfield J.F."/>
        </authorList>
    </citation>
    <scope>NUCLEOTIDE SEQUENCE [LARGE SCALE GENOMIC DNA]</scope>
</reference>
<dbReference type="EMBL" id="MFCA01000029">
    <property type="protein sequence ID" value="OGE01127.1"/>
    <property type="molecule type" value="Genomic_DNA"/>
</dbReference>
<evidence type="ECO:0000259" key="2">
    <source>
        <dbReference type="Pfam" id="PF00892"/>
    </source>
</evidence>
<organism evidence="3 4">
    <name type="scientific">Candidatus Curtissbacteria bacterium RIFOXYA1_FULL_41_14</name>
    <dbReference type="NCBI Taxonomy" id="1797737"/>
    <lineage>
        <taxon>Bacteria</taxon>
        <taxon>Candidatus Curtissiibacteriota</taxon>
    </lineage>
</organism>
<dbReference type="InterPro" id="IPR037185">
    <property type="entry name" value="EmrE-like"/>
</dbReference>
<dbReference type="SUPFAM" id="SSF103481">
    <property type="entry name" value="Multidrug resistance efflux transporter EmrE"/>
    <property type="match status" value="2"/>
</dbReference>
<feature type="transmembrane region" description="Helical" evidence="1">
    <location>
        <begin position="89"/>
        <end position="112"/>
    </location>
</feature>
<dbReference type="PANTHER" id="PTHR22911:SF137">
    <property type="entry name" value="SOLUTE CARRIER FAMILY 35 MEMBER G2-RELATED"/>
    <property type="match status" value="1"/>
</dbReference>
<feature type="transmembrane region" description="Helical" evidence="1">
    <location>
        <begin position="180"/>
        <end position="198"/>
    </location>
</feature>
<dbReference type="Pfam" id="PF00892">
    <property type="entry name" value="EamA"/>
    <property type="match status" value="2"/>
</dbReference>
<feature type="transmembrane region" description="Helical" evidence="1">
    <location>
        <begin position="210"/>
        <end position="233"/>
    </location>
</feature>
<name>A0A1F5HAD7_9BACT</name>
<dbReference type="GO" id="GO:0016020">
    <property type="term" value="C:membrane"/>
    <property type="evidence" value="ECO:0007669"/>
    <property type="project" value="InterPro"/>
</dbReference>
<feature type="transmembrane region" description="Helical" evidence="1">
    <location>
        <begin position="239"/>
        <end position="260"/>
    </location>
</feature>
<feature type="domain" description="EamA" evidence="2">
    <location>
        <begin position="3"/>
        <end position="135"/>
    </location>
</feature>
<keyword evidence="1" id="KW-1133">Transmembrane helix</keyword>
<evidence type="ECO:0000256" key="1">
    <source>
        <dbReference type="SAM" id="Phobius"/>
    </source>
</evidence>
<gene>
    <name evidence="3" type="ORF">A2196_00245</name>
</gene>
<dbReference type="InterPro" id="IPR000620">
    <property type="entry name" value="EamA_dom"/>
</dbReference>
<feature type="transmembrane region" description="Helical" evidence="1">
    <location>
        <begin position="6"/>
        <end position="23"/>
    </location>
</feature>
<proteinExistence type="predicted"/>
<dbReference type="AlphaFoldDB" id="A0A1F5HAD7"/>
<dbReference type="Gene3D" id="1.10.3730.20">
    <property type="match status" value="2"/>
</dbReference>
<feature type="domain" description="EamA" evidence="2">
    <location>
        <begin position="150"/>
        <end position="283"/>
    </location>
</feature>
<keyword evidence="1" id="KW-0472">Membrane</keyword>
<evidence type="ECO:0000313" key="4">
    <source>
        <dbReference type="Proteomes" id="UP000176751"/>
    </source>
</evidence>
<feature type="transmembrane region" description="Helical" evidence="1">
    <location>
        <begin position="59"/>
        <end position="82"/>
    </location>
</feature>
<accession>A0A1F5HAD7</accession>
<feature type="transmembrane region" description="Helical" evidence="1">
    <location>
        <begin position="269"/>
        <end position="286"/>
    </location>
</feature>
<dbReference type="STRING" id="1797737.A2196_00245"/>
<feature type="transmembrane region" description="Helical" evidence="1">
    <location>
        <begin position="118"/>
        <end position="136"/>
    </location>
</feature>
<dbReference type="Proteomes" id="UP000176751">
    <property type="component" value="Unassembled WGS sequence"/>
</dbReference>
<protein>
    <recommendedName>
        <fullName evidence="2">EamA domain-containing protein</fullName>
    </recommendedName>
</protein>